<sequence length="470" mass="52429">MAEYYGGPDWASVSAVFDREYKDGHSNTPLPLQLPIGLHPGLPPPPPPPGIYPGPPPPLPGSYPGMPPPPWPPGFDPGLPPPPPPPPDSAHIKKGKKSSKKSDKKLSTGSMPTAESYPVPFMPLAPGSMPPSFPPSMPPPPSCGAFDFNAPSADESGNKEPSPNSEADFDVKHLYAFGRCICSQCVFWSDQPPEFVEKEDEQARRMEMMRGTYALIHRQVRYSASIGWQTRSIAVNSPKLRQFLTEVQGTDEPSLDPSFHFYPPFSTYFHRRQEYEDHLMEEDDEETQNHAVALLTIFENNWKPVVAALEDCQNTKLILWRFLWALYPPDELLVVRINGLVSVAKLVKFESSRIANMKGDDVWKVYLKMIDWDGTSFGWRCNRITIKEYEGALDVTTLAAYPLRLHHDPDALISELTSRGRKFESLCGYHFKAFGRENEGRNGETETVGCPGIAGIRTDQIHLGARAGHH</sequence>
<dbReference type="OrthoDB" id="10042665at2759"/>
<evidence type="ECO:0000259" key="2">
    <source>
        <dbReference type="Pfam" id="PF22942"/>
    </source>
</evidence>
<keyword evidence="4" id="KW-1185">Reference proteome</keyword>
<accession>A0A6A6W782</accession>
<feature type="compositionally biased region" description="Low complexity" evidence="1">
    <location>
        <begin position="29"/>
        <end position="40"/>
    </location>
</feature>
<feature type="region of interest" description="Disordered" evidence="1">
    <location>
        <begin position="21"/>
        <end position="116"/>
    </location>
</feature>
<organism evidence="3 4">
    <name type="scientific">Pseudovirgaria hyperparasitica</name>
    <dbReference type="NCBI Taxonomy" id="470096"/>
    <lineage>
        <taxon>Eukaryota</taxon>
        <taxon>Fungi</taxon>
        <taxon>Dikarya</taxon>
        <taxon>Ascomycota</taxon>
        <taxon>Pezizomycotina</taxon>
        <taxon>Dothideomycetes</taxon>
        <taxon>Dothideomycetes incertae sedis</taxon>
        <taxon>Acrospermales</taxon>
        <taxon>Acrospermaceae</taxon>
        <taxon>Pseudovirgaria</taxon>
    </lineage>
</organism>
<dbReference type="Pfam" id="PF22942">
    <property type="entry name" value="DUF7025"/>
    <property type="match status" value="1"/>
</dbReference>
<feature type="compositionally biased region" description="Pro residues" evidence="1">
    <location>
        <begin position="41"/>
        <end position="88"/>
    </location>
</feature>
<proteinExistence type="predicted"/>
<dbReference type="InterPro" id="IPR054289">
    <property type="entry name" value="DUF7025"/>
</dbReference>
<dbReference type="PANTHER" id="PTHR46411:SF3">
    <property type="entry name" value="AAA+ ATPASE DOMAIN-CONTAINING PROTEIN"/>
    <property type="match status" value="1"/>
</dbReference>
<name>A0A6A6W782_9PEZI</name>
<evidence type="ECO:0000313" key="3">
    <source>
        <dbReference type="EMBL" id="KAF2758405.1"/>
    </source>
</evidence>
<dbReference type="Proteomes" id="UP000799437">
    <property type="component" value="Unassembled WGS sequence"/>
</dbReference>
<reference evidence="3" key="1">
    <citation type="journal article" date="2020" name="Stud. Mycol.">
        <title>101 Dothideomycetes genomes: a test case for predicting lifestyles and emergence of pathogens.</title>
        <authorList>
            <person name="Haridas S."/>
            <person name="Albert R."/>
            <person name="Binder M."/>
            <person name="Bloem J."/>
            <person name="Labutti K."/>
            <person name="Salamov A."/>
            <person name="Andreopoulos B."/>
            <person name="Baker S."/>
            <person name="Barry K."/>
            <person name="Bills G."/>
            <person name="Bluhm B."/>
            <person name="Cannon C."/>
            <person name="Castanera R."/>
            <person name="Culley D."/>
            <person name="Daum C."/>
            <person name="Ezra D."/>
            <person name="Gonzalez J."/>
            <person name="Henrissat B."/>
            <person name="Kuo A."/>
            <person name="Liang C."/>
            <person name="Lipzen A."/>
            <person name="Lutzoni F."/>
            <person name="Magnuson J."/>
            <person name="Mondo S."/>
            <person name="Nolan M."/>
            <person name="Ohm R."/>
            <person name="Pangilinan J."/>
            <person name="Park H.-J."/>
            <person name="Ramirez L."/>
            <person name="Alfaro M."/>
            <person name="Sun H."/>
            <person name="Tritt A."/>
            <person name="Yoshinaga Y."/>
            <person name="Zwiers L.-H."/>
            <person name="Turgeon B."/>
            <person name="Goodwin S."/>
            <person name="Spatafora J."/>
            <person name="Crous P."/>
            <person name="Grigoriev I."/>
        </authorList>
    </citation>
    <scope>NUCLEOTIDE SEQUENCE</scope>
    <source>
        <strain evidence="3">CBS 121739</strain>
    </source>
</reference>
<dbReference type="RefSeq" id="XP_033600856.1">
    <property type="nucleotide sequence ID" value="XM_033740996.1"/>
</dbReference>
<feature type="region of interest" description="Disordered" evidence="1">
    <location>
        <begin position="130"/>
        <end position="165"/>
    </location>
</feature>
<gene>
    <name evidence="3" type="ORF">EJ05DRAFT_350535</name>
</gene>
<evidence type="ECO:0000256" key="1">
    <source>
        <dbReference type="SAM" id="MobiDB-lite"/>
    </source>
</evidence>
<dbReference type="EMBL" id="ML996571">
    <property type="protein sequence ID" value="KAF2758405.1"/>
    <property type="molecule type" value="Genomic_DNA"/>
</dbReference>
<dbReference type="GeneID" id="54482050"/>
<dbReference type="PANTHER" id="PTHR46411">
    <property type="entry name" value="FAMILY ATPASE, PUTATIVE-RELATED"/>
    <property type="match status" value="1"/>
</dbReference>
<dbReference type="AlphaFoldDB" id="A0A6A6W782"/>
<feature type="compositionally biased region" description="Pro residues" evidence="1">
    <location>
        <begin position="130"/>
        <end position="142"/>
    </location>
</feature>
<feature type="domain" description="DUF7025" evidence="2">
    <location>
        <begin position="310"/>
        <end position="406"/>
    </location>
</feature>
<evidence type="ECO:0000313" key="4">
    <source>
        <dbReference type="Proteomes" id="UP000799437"/>
    </source>
</evidence>
<protein>
    <recommendedName>
        <fullName evidence="2">DUF7025 domain-containing protein</fullName>
    </recommendedName>
</protein>